<feature type="region of interest" description="Disordered" evidence="4">
    <location>
        <begin position="889"/>
        <end position="937"/>
    </location>
</feature>
<dbReference type="PROSITE" id="PS00108">
    <property type="entry name" value="PROTEIN_KINASE_ST"/>
    <property type="match status" value="1"/>
</dbReference>
<feature type="compositionally biased region" description="Basic and acidic residues" evidence="4">
    <location>
        <begin position="912"/>
        <end position="922"/>
    </location>
</feature>
<dbReference type="PROSITE" id="PS50011">
    <property type="entry name" value="PROTEIN_KINASE_DOM"/>
    <property type="match status" value="1"/>
</dbReference>
<dbReference type="InterPro" id="IPR008271">
    <property type="entry name" value="Ser/Thr_kinase_AS"/>
</dbReference>
<dbReference type="SMART" id="SM00220">
    <property type="entry name" value="S_TKc"/>
    <property type="match status" value="1"/>
</dbReference>
<feature type="compositionally biased region" description="Acidic residues" evidence="4">
    <location>
        <begin position="819"/>
        <end position="835"/>
    </location>
</feature>
<dbReference type="Gene3D" id="1.10.510.10">
    <property type="entry name" value="Transferase(Phosphotransferase) domain 1"/>
    <property type="match status" value="1"/>
</dbReference>
<evidence type="ECO:0000313" key="7">
    <source>
        <dbReference type="Proteomes" id="UP001057375"/>
    </source>
</evidence>
<accession>A0ABQ5JXI6</accession>
<feature type="binding site" evidence="3">
    <location>
        <position position="99"/>
    </location>
    <ligand>
        <name>ATP</name>
        <dbReference type="ChEBI" id="CHEBI:30616"/>
    </ligand>
</feature>
<keyword evidence="2 3" id="KW-0067">ATP-binding</keyword>
<feature type="compositionally biased region" description="Basic and acidic residues" evidence="4">
    <location>
        <begin position="518"/>
        <end position="569"/>
    </location>
</feature>
<feature type="compositionally biased region" description="Polar residues" evidence="4">
    <location>
        <begin position="785"/>
        <end position="805"/>
    </location>
</feature>
<dbReference type="Pfam" id="PF00069">
    <property type="entry name" value="Pkinase"/>
    <property type="match status" value="1"/>
</dbReference>
<dbReference type="InterPro" id="IPR045269">
    <property type="entry name" value="Atg1-like"/>
</dbReference>
<feature type="domain" description="Protein kinase" evidence="5">
    <location>
        <begin position="70"/>
        <end position="394"/>
    </location>
</feature>
<feature type="region of interest" description="Disordered" evidence="4">
    <location>
        <begin position="452"/>
        <end position="478"/>
    </location>
</feature>
<dbReference type="PROSITE" id="PS00107">
    <property type="entry name" value="PROTEIN_KINASE_ATP"/>
    <property type="match status" value="1"/>
</dbReference>
<dbReference type="PANTHER" id="PTHR24348">
    <property type="entry name" value="SERINE/THREONINE-PROTEIN KINASE UNC-51-RELATED"/>
    <property type="match status" value="1"/>
</dbReference>
<dbReference type="Gene3D" id="3.30.200.20">
    <property type="entry name" value="Phosphorylase Kinase, domain 1"/>
    <property type="match status" value="1"/>
</dbReference>
<evidence type="ECO:0000256" key="3">
    <source>
        <dbReference type="PROSITE-ProRule" id="PRU10141"/>
    </source>
</evidence>
<evidence type="ECO:0000256" key="1">
    <source>
        <dbReference type="ARBA" id="ARBA00022741"/>
    </source>
</evidence>
<feature type="region of interest" description="Disordered" evidence="4">
    <location>
        <begin position="514"/>
        <end position="603"/>
    </location>
</feature>
<organism evidence="6 7">
    <name type="scientific">Aduncisulcus paluster</name>
    <dbReference type="NCBI Taxonomy" id="2918883"/>
    <lineage>
        <taxon>Eukaryota</taxon>
        <taxon>Metamonada</taxon>
        <taxon>Carpediemonas-like organisms</taxon>
        <taxon>Aduncisulcus</taxon>
    </lineage>
</organism>
<feature type="non-terminal residue" evidence="6">
    <location>
        <position position="937"/>
    </location>
</feature>
<feature type="compositionally biased region" description="Low complexity" evidence="4">
    <location>
        <begin position="456"/>
        <end position="478"/>
    </location>
</feature>
<feature type="compositionally biased region" description="Polar residues" evidence="4">
    <location>
        <begin position="923"/>
        <end position="937"/>
    </location>
</feature>
<comment type="caution">
    <text evidence="6">The sequence shown here is derived from an EMBL/GenBank/DDBJ whole genome shotgun (WGS) entry which is preliminary data.</text>
</comment>
<reference evidence="6" key="1">
    <citation type="submission" date="2022-03" db="EMBL/GenBank/DDBJ databases">
        <title>Draft genome sequence of Aduncisulcus paluster, a free-living microaerophilic Fornicata.</title>
        <authorList>
            <person name="Yuyama I."/>
            <person name="Kume K."/>
            <person name="Tamura T."/>
            <person name="Inagaki Y."/>
            <person name="Hashimoto T."/>
        </authorList>
    </citation>
    <scope>NUCLEOTIDE SEQUENCE</scope>
    <source>
        <strain evidence="6">NY0171</strain>
    </source>
</reference>
<name>A0ABQ5JXI6_9EUKA</name>
<proteinExistence type="predicted"/>
<evidence type="ECO:0000256" key="4">
    <source>
        <dbReference type="SAM" id="MobiDB-lite"/>
    </source>
</evidence>
<protein>
    <recommendedName>
        <fullName evidence="5">Protein kinase domain-containing protein</fullName>
    </recommendedName>
</protein>
<evidence type="ECO:0000256" key="2">
    <source>
        <dbReference type="ARBA" id="ARBA00022840"/>
    </source>
</evidence>
<sequence length="937" mass="103701">MGCVMSSSRIPNVTEPIEAVLEYDDISEDYEHSNDPSQPVKSDSKASSFVFTKHAIMKNEGNKLVGINDYTFKKKLGKGTFSIVMLATCPRFEDDVAIKMYNRKKLNSSHIRTGGNMLASVRKEISIFSRLDPHENVVSAKEVIDDPRCPFICLVLEVCTGGTVHDYILKKADRSVIEEVNLEKIPPRGPISDCILRYMFLDMIKGLLHLHQHGIVHRDLKPENFLIVGMRKKTSKETPVGGIPELEKGISLNPNEKDKETMPSETELSPVPHIKLTDMSVSEVFDGGSAFSENYLSGTVGTPAFLSPETLTGVPYPPNTPDVWSLGVSFFFLLTGGLLPFFTHDLADLHESIATSVPPLPPCSPLLFDLMCGMLCKDPVSRLMIADVIAHPFFSQEGRLWDVCDGECVCGRVKRREKERLRSEPKFKAIHDSTPSSYGISIPHQNSMTLQRSVESKSSIKCPSSTSTSISSLSSTSSPIQTSIVLNPTISASSLSITNGTSPLSSVAVTENITDPSKPIEHPVQKEQESLKEHSDPKIDAPKIEIDTSPRTVEDSISSDKEESQEKYASKSTLSSQNEHCRHDLSDDDLSSSPLLPPPPPSTVPPSHFLRIFHFSLHAKQRETLILSCPKAVRRRSEGDISLVKIRDVKEKEMREEEKLDEHRETEIRLKLDELKRKDSTLSSSKDSLGDLHINLSSAHNSTHSLSNSSSHLTPRSFFSSLTRYKMEKVALTMMNMNNHRDLHRGGMLRHNSIGHMERECLGDSDEGPDQPYVNGVGLPISPGLTPTSSATPLPSHNSSHQSLSIPLYKNDPSVSGDTIDDDDAELEEVVLDDDQAIRSESVTGTVDEEDIGTGEGESMEKMVSLPSLSLPLPLSSSFTSLFPVRALTQRERGEEERGEKKRQRILAEINQARELKKHETQSEMNSGTTSEPHQTN</sequence>
<feature type="region of interest" description="Disordered" evidence="4">
    <location>
        <begin position="237"/>
        <end position="267"/>
    </location>
</feature>
<keyword evidence="7" id="KW-1185">Reference proteome</keyword>
<keyword evidence="1 3" id="KW-0547">Nucleotide-binding</keyword>
<dbReference type="EMBL" id="BQXS01012316">
    <property type="protein sequence ID" value="GKT21412.1"/>
    <property type="molecule type" value="Genomic_DNA"/>
</dbReference>
<dbReference type="SUPFAM" id="SSF56112">
    <property type="entry name" value="Protein kinase-like (PK-like)"/>
    <property type="match status" value="1"/>
</dbReference>
<evidence type="ECO:0000259" key="5">
    <source>
        <dbReference type="PROSITE" id="PS50011"/>
    </source>
</evidence>
<dbReference type="InterPro" id="IPR011009">
    <property type="entry name" value="Kinase-like_dom_sf"/>
</dbReference>
<gene>
    <name evidence="6" type="ORF">ADUPG1_011897</name>
</gene>
<feature type="compositionally biased region" description="Basic and acidic residues" evidence="4">
    <location>
        <begin position="889"/>
        <end position="900"/>
    </location>
</feature>
<dbReference type="InterPro" id="IPR017441">
    <property type="entry name" value="Protein_kinase_ATP_BS"/>
</dbReference>
<evidence type="ECO:0000313" key="6">
    <source>
        <dbReference type="EMBL" id="GKT21412.1"/>
    </source>
</evidence>
<dbReference type="Proteomes" id="UP001057375">
    <property type="component" value="Unassembled WGS sequence"/>
</dbReference>
<dbReference type="InterPro" id="IPR000719">
    <property type="entry name" value="Prot_kinase_dom"/>
</dbReference>
<feature type="region of interest" description="Disordered" evidence="4">
    <location>
        <begin position="781"/>
        <end position="863"/>
    </location>
</feature>